<dbReference type="Pfam" id="PF13684">
    <property type="entry name" value="FakA-like_C"/>
    <property type="match status" value="1"/>
</dbReference>
<sequence length="157" mass="16146">MLAAQQAATLVDVPTVVVATRSIPQGLAAMVAFDPDRSLDENRTAMLDAAAAVKTGLVTTAVRDSVSGGVAIRQGDYLGIAEGAIVAAGSELLSIVRRLMEALIDPDASLVTVLAGAGVDDQTVEDVVSAIAAAWPELEVEAHRGGQPVYSFIFSVE</sequence>
<gene>
    <name evidence="2" type="ORF">GCM10007043_01910</name>
</gene>
<comment type="caution">
    <text evidence="2">The sequence shown here is derived from an EMBL/GenBank/DDBJ whole genome shotgun (WGS) entry which is preliminary data.</text>
</comment>
<reference evidence="2" key="1">
    <citation type="journal article" date="2014" name="Int. J. Syst. Evol. Microbiol.">
        <title>Complete genome sequence of Corynebacterium casei LMG S-19264T (=DSM 44701T), isolated from a smear-ripened cheese.</title>
        <authorList>
            <consortium name="US DOE Joint Genome Institute (JGI-PGF)"/>
            <person name="Walter F."/>
            <person name="Albersmeier A."/>
            <person name="Kalinowski J."/>
            <person name="Ruckert C."/>
        </authorList>
    </citation>
    <scope>NUCLEOTIDE SEQUENCE</scope>
    <source>
        <strain evidence="2">JCM 14719</strain>
    </source>
</reference>
<keyword evidence="3" id="KW-1185">Reference proteome</keyword>
<evidence type="ECO:0000313" key="2">
    <source>
        <dbReference type="EMBL" id="GGJ91792.1"/>
    </source>
</evidence>
<dbReference type="AlphaFoldDB" id="A0A8J3FAC8"/>
<accession>A0A8J3FAC8</accession>
<dbReference type="Proteomes" id="UP000637720">
    <property type="component" value="Unassembled WGS sequence"/>
</dbReference>
<evidence type="ECO:0000313" key="3">
    <source>
        <dbReference type="Proteomes" id="UP000637720"/>
    </source>
</evidence>
<feature type="domain" description="Fatty acid kinase subunit A-like C-terminal" evidence="1">
    <location>
        <begin position="1"/>
        <end position="157"/>
    </location>
</feature>
<dbReference type="InterPro" id="IPR033470">
    <property type="entry name" value="FakA-like_C"/>
</dbReference>
<reference evidence="2" key="2">
    <citation type="submission" date="2020-09" db="EMBL/GenBank/DDBJ databases">
        <authorList>
            <person name="Sun Q."/>
            <person name="Ohkuma M."/>
        </authorList>
    </citation>
    <scope>NUCLEOTIDE SEQUENCE</scope>
    <source>
        <strain evidence="2">JCM 14719</strain>
    </source>
</reference>
<dbReference type="SMART" id="SM01121">
    <property type="entry name" value="Dak1_2"/>
    <property type="match status" value="1"/>
</dbReference>
<dbReference type="PANTHER" id="PTHR33434:SF4">
    <property type="entry name" value="PHOSPHATASE PROTEIN"/>
    <property type="match status" value="1"/>
</dbReference>
<dbReference type="PANTHER" id="PTHR33434">
    <property type="entry name" value="DEGV DOMAIN-CONTAINING PROTEIN DR_1986-RELATED"/>
    <property type="match status" value="1"/>
</dbReference>
<dbReference type="InterPro" id="IPR050270">
    <property type="entry name" value="DegV_domain_contain"/>
</dbReference>
<evidence type="ECO:0000259" key="1">
    <source>
        <dbReference type="SMART" id="SM01121"/>
    </source>
</evidence>
<protein>
    <recommendedName>
        <fullName evidence="1">Fatty acid kinase subunit A-like C-terminal domain-containing protein</fullName>
    </recommendedName>
</protein>
<organism evidence="2 3">
    <name type="scientific">Calditerricola satsumensis</name>
    <dbReference type="NCBI Taxonomy" id="373054"/>
    <lineage>
        <taxon>Bacteria</taxon>
        <taxon>Bacillati</taxon>
        <taxon>Bacillota</taxon>
        <taxon>Bacilli</taxon>
        <taxon>Bacillales</taxon>
        <taxon>Bacillaceae</taxon>
        <taxon>Calditerricola</taxon>
    </lineage>
</organism>
<dbReference type="EMBL" id="BMOF01000002">
    <property type="protein sequence ID" value="GGJ91792.1"/>
    <property type="molecule type" value="Genomic_DNA"/>
</dbReference>
<proteinExistence type="predicted"/>
<name>A0A8J3FAC8_9BACI</name>